<evidence type="ECO:0000259" key="5">
    <source>
        <dbReference type="Pfam" id="PF00117"/>
    </source>
</evidence>
<dbReference type="PRINTS" id="PR00096">
    <property type="entry name" value="GATASE"/>
</dbReference>
<dbReference type="PANTHER" id="PTHR11236:SF18">
    <property type="entry name" value="AMINODEOXYCHORISMATE SYNTHASE"/>
    <property type="match status" value="1"/>
</dbReference>
<gene>
    <name evidence="7" type="ORF">ACFFVI_02700</name>
</gene>
<evidence type="ECO:0000256" key="4">
    <source>
        <dbReference type="ARBA" id="ARBA00022962"/>
    </source>
</evidence>
<dbReference type="InterPro" id="IPR017926">
    <property type="entry name" value="GATASE"/>
</dbReference>
<organism evidence="7 8">
    <name type="scientific">Kineococcus gynurae</name>
    <dbReference type="NCBI Taxonomy" id="452979"/>
    <lineage>
        <taxon>Bacteria</taxon>
        <taxon>Bacillati</taxon>
        <taxon>Actinomycetota</taxon>
        <taxon>Actinomycetes</taxon>
        <taxon>Kineosporiales</taxon>
        <taxon>Kineosporiaceae</taxon>
        <taxon>Kineococcus</taxon>
    </lineage>
</organism>
<dbReference type="Pfam" id="PF00425">
    <property type="entry name" value="Chorismate_bind"/>
    <property type="match status" value="1"/>
</dbReference>
<dbReference type="PROSITE" id="PS51273">
    <property type="entry name" value="GATASE_TYPE_1"/>
    <property type="match status" value="1"/>
</dbReference>
<dbReference type="Gene3D" id="3.40.50.880">
    <property type="match status" value="1"/>
</dbReference>
<accession>A0ABV5LP89</accession>
<protein>
    <recommendedName>
        <fullName evidence="2">aminodeoxychorismate synthase</fullName>
        <ecNumber evidence="2">2.6.1.85</ecNumber>
    </recommendedName>
</protein>
<dbReference type="InterPro" id="IPR019999">
    <property type="entry name" value="Anth_synth_I-like"/>
</dbReference>
<dbReference type="Gene3D" id="3.60.120.10">
    <property type="entry name" value="Anthranilate synthase"/>
    <property type="match status" value="1"/>
</dbReference>
<dbReference type="PANTHER" id="PTHR11236">
    <property type="entry name" value="AMINOBENZOATE/ANTHRANILATE SYNTHASE"/>
    <property type="match status" value="1"/>
</dbReference>
<dbReference type="InterPro" id="IPR015890">
    <property type="entry name" value="Chorismate_C"/>
</dbReference>
<evidence type="ECO:0000256" key="3">
    <source>
        <dbReference type="ARBA" id="ARBA00022679"/>
    </source>
</evidence>
<keyword evidence="8" id="KW-1185">Reference proteome</keyword>
<sequence>MSPAVSRWLVVDNHDSYTHNLVQLLAVATGSDPVVVSDDDVEPGALDLAGFLGILVSPGPGHPANARDFGLAAEVLARAEVPVLGVCLGMQGIAHAAGARVEAAPQPRHGFVDQVRHTGESVLAGLPQRFDATRYHSFRVAEPLPDSLEPLAWGGDGVLMALRHRDRPQVGVQFHPESIASPTGARIVENFVRWCRERAGVESRRLRAHRSAGLVDAERAFHRIVGDDPGFWLDSAVPGAGSGRFSFLGRLDGPAVGSLAELATAVASVSVTGAEEVPFEFTGGFVGWAGYETRGECGFPTGRVDDVPAAHWVRCDRFVALDHVSEETWVVEVVPEGDTDTGWLESTVAALHDLPPLPPPEEPVAVPVELDDPPALYREAVEAAQAQLRAGESYEICLTTQARVPVTGSAFAAYRRLRRDNPAPYAAFLRIAGVEVVSSSPERFLHVGTDGEVETRPIKGTAPRETDPVVLQTDPKTRAENLMVVDLLRNDLGRVCRPGSVGVPHLMTVETLATVHQLVTTVRGRLRPDVGAVDCLRACFPPGSMTGAPKLRTTEIIDGLERRPRGIYSGTLGWFSWTGAADLAVVIRTAVRHGAQWRVGAGGAVVLDSDPDAEVAEVLLKLRAPLAALTTTRLNPAAPTPANH</sequence>
<keyword evidence="3" id="KW-0808">Transferase</keyword>
<dbReference type="RefSeq" id="WP_380139779.1">
    <property type="nucleotide sequence ID" value="NZ_JBHLUI010000012.1"/>
</dbReference>
<evidence type="ECO:0000256" key="1">
    <source>
        <dbReference type="ARBA" id="ARBA00005970"/>
    </source>
</evidence>
<proteinExistence type="inferred from homology"/>
<dbReference type="PRINTS" id="PR00097">
    <property type="entry name" value="ANTSNTHASEII"/>
</dbReference>
<name>A0ABV5LP89_9ACTN</name>
<reference evidence="7 8" key="1">
    <citation type="submission" date="2024-09" db="EMBL/GenBank/DDBJ databases">
        <authorList>
            <person name="Sun Q."/>
            <person name="Mori K."/>
        </authorList>
    </citation>
    <scope>NUCLEOTIDE SEQUENCE [LARGE SCALE GENOMIC DNA]</scope>
    <source>
        <strain evidence="7 8">TISTR 1856</strain>
    </source>
</reference>
<dbReference type="NCBIfam" id="TIGR00566">
    <property type="entry name" value="trpG_papA"/>
    <property type="match status" value="1"/>
</dbReference>
<dbReference type="Pfam" id="PF00117">
    <property type="entry name" value="GATase"/>
    <property type="match status" value="1"/>
</dbReference>
<dbReference type="InterPro" id="IPR006221">
    <property type="entry name" value="TrpG/PapA_dom"/>
</dbReference>
<comment type="similarity">
    <text evidence="1">In the C-terminal section; belongs to the anthranilate synthase component I family.</text>
</comment>
<dbReference type="SUPFAM" id="SSF52317">
    <property type="entry name" value="Class I glutamine amidotransferase-like"/>
    <property type="match status" value="1"/>
</dbReference>
<evidence type="ECO:0000313" key="8">
    <source>
        <dbReference type="Proteomes" id="UP001589748"/>
    </source>
</evidence>
<dbReference type="EC" id="2.6.1.85" evidence="2"/>
<comment type="caution">
    <text evidence="7">The sequence shown here is derived from an EMBL/GenBank/DDBJ whole genome shotgun (WGS) entry which is preliminary data.</text>
</comment>
<evidence type="ECO:0000256" key="2">
    <source>
        <dbReference type="ARBA" id="ARBA00013139"/>
    </source>
</evidence>
<evidence type="ECO:0000313" key="7">
    <source>
        <dbReference type="EMBL" id="MFB9375869.1"/>
    </source>
</evidence>
<dbReference type="CDD" id="cd01743">
    <property type="entry name" value="GATase1_Anthranilate_Synthase"/>
    <property type="match status" value="1"/>
</dbReference>
<dbReference type="EMBL" id="JBHMDM010000001">
    <property type="protein sequence ID" value="MFB9375869.1"/>
    <property type="molecule type" value="Genomic_DNA"/>
</dbReference>
<dbReference type="InterPro" id="IPR005801">
    <property type="entry name" value="ADC_synthase"/>
</dbReference>
<keyword evidence="4" id="KW-0315">Glutamine amidotransferase</keyword>
<evidence type="ECO:0000259" key="6">
    <source>
        <dbReference type="Pfam" id="PF00425"/>
    </source>
</evidence>
<dbReference type="Proteomes" id="UP001589748">
    <property type="component" value="Unassembled WGS sequence"/>
</dbReference>
<feature type="domain" description="Chorismate-utilising enzyme C-terminal" evidence="6">
    <location>
        <begin position="377"/>
        <end position="621"/>
    </location>
</feature>
<dbReference type="SUPFAM" id="SSF56322">
    <property type="entry name" value="ADC synthase"/>
    <property type="match status" value="1"/>
</dbReference>
<dbReference type="PRINTS" id="PR00099">
    <property type="entry name" value="CPSGATASE"/>
</dbReference>
<dbReference type="InterPro" id="IPR029062">
    <property type="entry name" value="Class_I_gatase-like"/>
</dbReference>
<feature type="domain" description="Glutamine amidotransferase" evidence="5">
    <location>
        <begin position="9"/>
        <end position="192"/>
    </location>
</feature>